<dbReference type="OrthoDB" id="414730at2759"/>
<evidence type="ECO:0000313" key="1">
    <source>
        <dbReference type="EMBL" id="GBP83010.1"/>
    </source>
</evidence>
<protein>
    <submittedName>
        <fullName evidence="1">Uncharacterized protein</fullName>
    </submittedName>
</protein>
<name>A0A4C1Z5Q9_EUMVA</name>
<gene>
    <name evidence="1" type="ORF">EVAR_58458_1</name>
</gene>
<reference evidence="1 2" key="1">
    <citation type="journal article" date="2019" name="Commun. Biol.">
        <title>The bagworm genome reveals a unique fibroin gene that provides high tensile strength.</title>
        <authorList>
            <person name="Kono N."/>
            <person name="Nakamura H."/>
            <person name="Ohtoshi R."/>
            <person name="Tomita M."/>
            <person name="Numata K."/>
            <person name="Arakawa K."/>
        </authorList>
    </citation>
    <scope>NUCLEOTIDE SEQUENCE [LARGE SCALE GENOMIC DNA]</scope>
</reference>
<dbReference type="Proteomes" id="UP000299102">
    <property type="component" value="Unassembled WGS sequence"/>
</dbReference>
<dbReference type="EMBL" id="BGZK01001598">
    <property type="protein sequence ID" value="GBP83010.1"/>
    <property type="molecule type" value="Genomic_DNA"/>
</dbReference>
<dbReference type="AlphaFoldDB" id="A0A4C1Z5Q9"/>
<proteinExistence type="predicted"/>
<sequence length="393" mass="44051">MAVSAIVFRPVSEDSGGPLRSLLSHSSFITQYIQEAGDALIADSSEGPHVGESTKGLALLHIQMKNIRNLAYIQTARLVYFGCLHSLTSYGIQPWGRAADVRRFFMSQKRAIRAITGWDLVFLIQGRRPLTVVVQGRQIAASVTVRLDGTDTERRQIFRSGPSQFDWSKIDPSNWSFFESRIRKLQKIVQKCSRMLHQTCTAPVLSCAALAPLLQRCTSYAGGRVIIANLSKSAHASRHTRSAEQTHPLYSVPGDRSRAAGAHYNRIIPKSRQFPVTRTLTGHLFGRTQIRRVHDVDSSDIAFTLSFRVLRCGGSEVETVDLVSEYTSQFATNFLNSAPAPLLYNKRVREKVVATRRISKYYSSDHESDTVVTARRAFGTDTSYRRFSRHNLT</sequence>
<evidence type="ECO:0000313" key="2">
    <source>
        <dbReference type="Proteomes" id="UP000299102"/>
    </source>
</evidence>
<comment type="caution">
    <text evidence="1">The sequence shown here is derived from an EMBL/GenBank/DDBJ whole genome shotgun (WGS) entry which is preliminary data.</text>
</comment>
<organism evidence="1 2">
    <name type="scientific">Eumeta variegata</name>
    <name type="common">Bagworm moth</name>
    <name type="synonym">Eumeta japonica</name>
    <dbReference type="NCBI Taxonomy" id="151549"/>
    <lineage>
        <taxon>Eukaryota</taxon>
        <taxon>Metazoa</taxon>
        <taxon>Ecdysozoa</taxon>
        <taxon>Arthropoda</taxon>
        <taxon>Hexapoda</taxon>
        <taxon>Insecta</taxon>
        <taxon>Pterygota</taxon>
        <taxon>Neoptera</taxon>
        <taxon>Endopterygota</taxon>
        <taxon>Lepidoptera</taxon>
        <taxon>Glossata</taxon>
        <taxon>Ditrysia</taxon>
        <taxon>Tineoidea</taxon>
        <taxon>Psychidae</taxon>
        <taxon>Oiketicinae</taxon>
        <taxon>Eumeta</taxon>
    </lineage>
</organism>
<keyword evidence="2" id="KW-1185">Reference proteome</keyword>
<accession>A0A4C1Z5Q9</accession>